<evidence type="ECO:0000256" key="3">
    <source>
        <dbReference type="SAM" id="SignalP"/>
    </source>
</evidence>
<dbReference type="EnsemblMetazoa" id="PPA06077.1">
    <property type="protein sequence ID" value="PPA06077.1"/>
    <property type="gene ID" value="WBGene00095631"/>
</dbReference>
<protein>
    <submittedName>
        <fullName evidence="4">CX domain-containing protein</fullName>
    </submittedName>
</protein>
<feature type="region of interest" description="Disordered" evidence="1">
    <location>
        <begin position="284"/>
        <end position="342"/>
    </location>
</feature>
<evidence type="ECO:0000313" key="5">
    <source>
        <dbReference type="Proteomes" id="UP000005239"/>
    </source>
</evidence>
<keyword evidence="3" id="KW-0732">Signal</keyword>
<proteinExistence type="predicted"/>
<evidence type="ECO:0000313" key="4">
    <source>
        <dbReference type="EnsemblMetazoa" id="PPA06077.1"/>
    </source>
</evidence>
<feature type="compositionally biased region" description="Low complexity" evidence="1">
    <location>
        <begin position="185"/>
        <end position="211"/>
    </location>
</feature>
<dbReference type="PANTHER" id="PTHR47520:SF13">
    <property type="entry name" value="PROTEIN CBG10012"/>
    <property type="match status" value="1"/>
</dbReference>
<feature type="region of interest" description="Disordered" evidence="1">
    <location>
        <begin position="184"/>
        <end position="216"/>
    </location>
</feature>
<dbReference type="Proteomes" id="UP000005239">
    <property type="component" value="Unassembled WGS sequence"/>
</dbReference>
<name>A0A454XV66_PRIPA</name>
<sequence>MRIILTLLPLLSLIDGKGGVGGGRGASGARGASAGARGASSASRGASASASRPSGSYSAPRVVNTPVRSPSRSSLSGSSALLGFGAGALAGSLTSNRINNAYAPVSYGGNNYYWSRDVVPQDAPNVCSRPLTDIDASALEDVMFQDGTSPSEFAWMCSSSEMCCDWSCCEDNGRSSIAVARRSFSDPTDSTDSSSTLTPLSSLSSDSTTDTNNEDDVIPVEEGIAQDDFIYSEEYSYRGSIAGWIILGIAIAALIFIIGCIGVFTVKRRRKAAQLSWQRRVVQQSQLPRDDPWTPDLPPSHRTPPVFTSPVQGVPPSYSNIVHAAPMPKSTLPEKPPAYSTQ</sequence>
<dbReference type="PANTHER" id="PTHR47520">
    <property type="entry name" value="CX DOMAIN-CONTAINING PROTEIN-RELATED"/>
    <property type="match status" value="1"/>
</dbReference>
<evidence type="ECO:0000256" key="2">
    <source>
        <dbReference type="SAM" id="Phobius"/>
    </source>
</evidence>
<keyword evidence="2" id="KW-0812">Transmembrane</keyword>
<dbReference type="InterPro" id="IPR002619">
    <property type="entry name" value="CX"/>
</dbReference>
<reference evidence="4" key="2">
    <citation type="submission" date="2022-06" db="UniProtKB">
        <authorList>
            <consortium name="EnsemblMetazoa"/>
        </authorList>
    </citation>
    <scope>IDENTIFICATION</scope>
    <source>
        <strain evidence="4">PS312</strain>
    </source>
</reference>
<dbReference type="Pfam" id="PF01705">
    <property type="entry name" value="CX"/>
    <property type="match status" value="1"/>
</dbReference>
<accession>A0A454XV66</accession>
<feature type="compositionally biased region" description="Low complexity" evidence="1">
    <location>
        <begin position="29"/>
        <end position="59"/>
    </location>
</feature>
<accession>A0A8R1Y5U5</accession>
<feature type="chain" id="PRO_5043388857" evidence="3">
    <location>
        <begin position="17"/>
        <end position="342"/>
    </location>
</feature>
<keyword evidence="2" id="KW-0472">Membrane</keyword>
<reference evidence="5" key="1">
    <citation type="journal article" date="2008" name="Nat. Genet.">
        <title>The Pristionchus pacificus genome provides a unique perspective on nematode lifestyle and parasitism.</title>
        <authorList>
            <person name="Dieterich C."/>
            <person name="Clifton S.W."/>
            <person name="Schuster L.N."/>
            <person name="Chinwalla A."/>
            <person name="Delehaunty K."/>
            <person name="Dinkelacker I."/>
            <person name="Fulton L."/>
            <person name="Fulton R."/>
            <person name="Godfrey J."/>
            <person name="Minx P."/>
            <person name="Mitreva M."/>
            <person name="Roeseler W."/>
            <person name="Tian H."/>
            <person name="Witte H."/>
            <person name="Yang S.P."/>
            <person name="Wilson R.K."/>
            <person name="Sommer R.J."/>
        </authorList>
    </citation>
    <scope>NUCLEOTIDE SEQUENCE [LARGE SCALE GENOMIC DNA]</scope>
    <source>
        <strain evidence="5">PS312</strain>
    </source>
</reference>
<dbReference type="AlphaFoldDB" id="A0A454XV66"/>
<organism evidence="4 5">
    <name type="scientific">Pristionchus pacificus</name>
    <name type="common">Parasitic nematode worm</name>
    <dbReference type="NCBI Taxonomy" id="54126"/>
    <lineage>
        <taxon>Eukaryota</taxon>
        <taxon>Metazoa</taxon>
        <taxon>Ecdysozoa</taxon>
        <taxon>Nematoda</taxon>
        <taxon>Chromadorea</taxon>
        <taxon>Rhabditida</taxon>
        <taxon>Rhabditina</taxon>
        <taxon>Diplogasteromorpha</taxon>
        <taxon>Diplogasteroidea</taxon>
        <taxon>Neodiplogasteridae</taxon>
        <taxon>Pristionchus</taxon>
    </lineage>
</organism>
<gene>
    <name evidence="4" type="primary">WBGene00095631</name>
</gene>
<evidence type="ECO:0000256" key="1">
    <source>
        <dbReference type="SAM" id="MobiDB-lite"/>
    </source>
</evidence>
<feature type="signal peptide" evidence="3">
    <location>
        <begin position="1"/>
        <end position="16"/>
    </location>
</feature>
<keyword evidence="2" id="KW-1133">Transmembrane helix</keyword>
<feature type="region of interest" description="Disordered" evidence="1">
    <location>
        <begin position="24"/>
        <end position="75"/>
    </location>
</feature>
<keyword evidence="5" id="KW-1185">Reference proteome</keyword>
<feature type="transmembrane region" description="Helical" evidence="2">
    <location>
        <begin position="241"/>
        <end position="266"/>
    </location>
</feature>
<dbReference type="OrthoDB" id="10390576at2759"/>